<dbReference type="AlphaFoldDB" id="A0A418YJV1"/>
<keyword evidence="3" id="KW-0479">Metal-binding</keyword>
<dbReference type="RefSeq" id="WP_119908805.1">
    <property type="nucleotide sequence ID" value="NZ_QZCH01000001.1"/>
</dbReference>
<dbReference type="Gene3D" id="3.40.190.10">
    <property type="entry name" value="Periplasmic binding protein-like II"/>
    <property type="match status" value="1"/>
</dbReference>
<dbReference type="GO" id="GO:0055085">
    <property type="term" value="P:transmembrane transport"/>
    <property type="evidence" value="ECO:0007669"/>
    <property type="project" value="InterPro"/>
</dbReference>
<dbReference type="Proteomes" id="UP000283255">
    <property type="component" value="Unassembled WGS sequence"/>
</dbReference>
<evidence type="ECO:0000256" key="4">
    <source>
        <dbReference type="SAM" id="SignalP"/>
    </source>
</evidence>
<feature type="chain" id="PRO_5019022679" evidence="4">
    <location>
        <begin position="23"/>
        <end position="365"/>
    </location>
</feature>
<evidence type="ECO:0000256" key="2">
    <source>
        <dbReference type="PIRSR" id="PIRSR039026-1"/>
    </source>
</evidence>
<dbReference type="Pfam" id="PF03480">
    <property type="entry name" value="DctP"/>
    <property type="match status" value="1"/>
</dbReference>
<organism evidence="5 6">
    <name type="scientific">Motilimonas pumila</name>
    <dbReference type="NCBI Taxonomy" id="2303987"/>
    <lineage>
        <taxon>Bacteria</taxon>
        <taxon>Pseudomonadati</taxon>
        <taxon>Pseudomonadota</taxon>
        <taxon>Gammaproteobacteria</taxon>
        <taxon>Alteromonadales</taxon>
        <taxon>Alteromonadales genera incertae sedis</taxon>
        <taxon>Motilimonas</taxon>
    </lineage>
</organism>
<feature type="binding site" evidence="2">
    <location>
        <position position="184"/>
    </location>
    <ligand>
        <name>substrate</name>
    </ligand>
</feature>
<dbReference type="PANTHER" id="PTHR33376:SF5">
    <property type="entry name" value="EXTRACYTOPLASMIC SOLUTE RECEPTOR PROTEIN"/>
    <property type="match status" value="1"/>
</dbReference>
<sequence length="365" mass="39982">MRKTIKLASIIMAGLMTLGLTACGEKDAAGAKKQEFKPIQWKLVTSWPKNFPGLGVAPERFAEKVGQMSDGRLTVKVYGAGELVPALEVFDAVQAGTAQMGHSGAYYWKGKSPAAQFFSTVPFGMTAQEMNAWLYYGGGMELWQEVYGKFGLVPLAGGNTDIQMGGWFNKEINSLADLEGLKMRLPGLGGEVLKRAGGVPVNLPGGEIFTSLQTGAIDATEWVGPYNDLAFGLHKAAKYYYYPGWHEPGTTIEFMANKKALEALPADLRAIVETAARATNAEMLDEYMAQNVKALKVLVNEHNVQLRQFPPEVIAKLKQLSQQVLEEQAAADPEMNKIYQAYQAFLADVKDYSKVSSKAYIEMRD</sequence>
<dbReference type="OrthoDB" id="9769667at2"/>
<evidence type="ECO:0000313" key="6">
    <source>
        <dbReference type="Proteomes" id="UP000283255"/>
    </source>
</evidence>
<reference evidence="5 6" key="1">
    <citation type="submission" date="2018-09" db="EMBL/GenBank/DDBJ databases">
        <authorList>
            <person name="Wang F."/>
        </authorList>
    </citation>
    <scope>NUCLEOTIDE SEQUENCE [LARGE SCALE GENOMIC DNA]</scope>
    <source>
        <strain evidence="5 6">PLHSC7-2</strain>
    </source>
</reference>
<feature type="signal peptide" evidence="4">
    <location>
        <begin position="1"/>
        <end position="22"/>
    </location>
</feature>
<dbReference type="CDD" id="cd13604">
    <property type="entry name" value="PBP2_TRAP_ketoacid_lactate_like"/>
    <property type="match status" value="1"/>
</dbReference>
<feature type="binding site" evidence="3">
    <location>
        <position position="247"/>
    </location>
    <ligand>
        <name>substrate</name>
    </ligand>
</feature>
<feature type="binding site" evidence="3">
    <location>
        <position position="221"/>
    </location>
    <ligand>
        <name>substrate</name>
    </ligand>
</feature>
<dbReference type="GO" id="GO:0031317">
    <property type="term" value="C:tripartite ATP-independent periplasmic transporter complex"/>
    <property type="evidence" value="ECO:0007669"/>
    <property type="project" value="InterPro"/>
</dbReference>
<dbReference type="SUPFAM" id="SSF53850">
    <property type="entry name" value="Periplasmic binding protein-like II"/>
    <property type="match status" value="1"/>
</dbReference>
<protein>
    <submittedName>
        <fullName evidence="5">TRAP transporter substrate-binding protein</fullName>
    </submittedName>
</protein>
<dbReference type="EMBL" id="QZCH01000001">
    <property type="protein sequence ID" value="RJG51258.1"/>
    <property type="molecule type" value="Genomic_DNA"/>
</dbReference>
<dbReference type="PANTHER" id="PTHR33376">
    <property type="match status" value="1"/>
</dbReference>
<dbReference type="Gene3D" id="3.40.190.170">
    <property type="entry name" value="Bacterial extracellular solute-binding protein, family 7"/>
    <property type="match status" value="1"/>
</dbReference>
<comment type="caution">
    <text evidence="5">The sequence shown here is derived from an EMBL/GenBank/DDBJ whole genome shotgun (WGS) entry which is preliminary data.</text>
</comment>
<dbReference type="InterPro" id="IPR018389">
    <property type="entry name" value="DctP_fam"/>
</dbReference>
<reference evidence="5 6" key="2">
    <citation type="submission" date="2019-01" db="EMBL/GenBank/DDBJ databases">
        <title>Motilimonas pumilus sp. nov., isolated from the gut of sea cucumber (Apostichopus japonicus).</title>
        <authorList>
            <person name="Wang F.-Q."/>
            <person name="Ren L.-H."/>
            <person name="Lin Y.-W."/>
            <person name="Sun G.-H."/>
            <person name="Du Z.-J."/>
            <person name="Zhao J.-X."/>
            <person name="Liu X.-J."/>
            <person name="Liu L.-J."/>
        </authorList>
    </citation>
    <scope>NUCLEOTIDE SEQUENCE [LARGE SCALE GENOMIC DNA]</scope>
    <source>
        <strain evidence="5 6">PLHSC7-2</strain>
    </source>
</reference>
<keyword evidence="1 4" id="KW-0732">Signal</keyword>
<evidence type="ECO:0000313" key="5">
    <source>
        <dbReference type="EMBL" id="RJG51258.1"/>
    </source>
</evidence>
<accession>A0A418YJV1</accession>
<dbReference type="InterPro" id="IPR026289">
    <property type="entry name" value="SBP_TakP-like"/>
</dbReference>
<proteinExistence type="predicted"/>
<dbReference type="InterPro" id="IPR038404">
    <property type="entry name" value="TRAP_DctP_sf"/>
</dbReference>
<dbReference type="PIRSF" id="PIRSF039026">
    <property type="entry name" value="SiaP"/>
    <property type="match status" value="1"/>
</dbReference>
<name>A0A418YJV1_9GAMM</name>
<dbReference type="GO" id="GO:0046872">
    <property type="term" value="F:metal ion binding"/>
    <property type="evidence" value="ECO:0007669"/>
    <property type="project" value="UniProtKB-KW"/>
</dbReference>
<evidence type="ECO:0000256" key="3">
    <source>
        <dbReference type="PIRSR" id="PIRSR039026-2"/>
    </source>
</evidence>
<gene>
    <name evidence="5" type="ORF">D1Z90_00545</name>
</gene>
<dbReference type="PROSITE" id="PS51257">
    <property type="entry name" value="PROKAR_LIPOPROTEIN"/>
    <property type="match status" value="1"/>
</dbReference>
<feature type="binding site" evidence="3">
    <location>
        <position position="222"/>
    </location>
    <ligand>
        <name>Na(+)</name>
        <dbReference type="ChEBI" id="CHEBI:29101"/>
    </ligand>
</feature>
<dbReference type="NCBIfam" id="NF037995">
    <property type="entry name" value="TRAP_S1"/>
    <property type="match status" value="1"/>
</dbReference>
<evidence type="ECO:0000256" key="1">
    <source>
        <dbReference type="ARBA" id="ARBA00022729"/>
    </source>
</evidence>
<feature type="binding site" evidence="2">
    <location>
        <position position="163"/>
    </location>
    <ligand>
        <name>substrate</name>
    </ligand>
</feature>
<keyword evidence="6" id="KW-1185">Reference proteome</keyword>